<accession>A0ABS2CP11</accession>
<dbReference type="Proteomes" id="UP001430172">
    <property type="component" value="Unassembled WGS sequence"/>
</dbReference>
<dbReference type="SUPFAM" id="SSF53335">
    <property type="entry name" value="S-adenosyl-L-methionine-dependent methyltransferases"/>
    <property type="match status" value="1"/>
</dbReference>
<evidence type="ECO:0000313" key="4">
    <source>
        <dbReference type="EMBL" id="MBM6401565.1"/>
    </source>
</evidence>
<feature type="region of interest" description="Disordered" evidence="2">
    <location>
        <begin position="1"/>
        <end position="21"/>
    </location>
</feature>
<evidence type="ECO:0000259" key="3">
    <source>
        <dbReference type="Pfam" id="PF13649"/>
    </source>
</evidence>
<dbReference type="Pfam" id="PF02585">
    <property type="entry name" value="PIG-L"/>
    <property type="match status" value="1"/>
</dbReference>
<organism evidence="4 5">
    <name type="scientific">Phycicoccus sonneratiae</name>
    <dbReference type="NCBI Taxonomy" id="2807628"/>
    <lineage>
        <taxon>Bacteria</taxon>
        <taxon>Bacillati</taxon>
        <taxon>Actinomycetota</taxon>
        <taxon>Actinomycetes</taxon>
        <taxon>Micrococcales</taxon>
        <taxon>Intrasporangiaceae</taxon>
        <taxon>Phycicoccus</taxon>
    </lineage>
</organism>
<dbReference type="Gene3D" id="3.40.50.10320">
    <property type="entry name" value="LmbE-like"/>
    <property type="match status" value="1"/>
</dbReference>
<dbReference type="InterPro" id="IPR024078">
    <property type="entry name" value="LmbE-like_dom_sf"/>
</dbReference>
<evidence type="ECO:0000313" key="5">
    <source>
        <dbReference type="Proteomes" id="UP001430172"/>
    </source>
</evidence>
<dbReference type="SUPFAM" id="SSF102588">
    <property type="entry name" value="LmbE-like"/>
    <property type="match status" value="1"/>
</dbReference>
<feature type="domain" description="Methyltransferase" evidence="3">
    <location>
        <begin position="315"/>
        <end position="405"/>
    </location>
</feature>
<sequence length="466" mass="49598">MTEPPAPTTPPAFTHDDPGTPEPVWLADPRWSGLPVLDLDALAGRFSRLVVAAAHPDDETLAVGGLLAAAHRSGLPVHVVVATAGEASHPGATAWTPDLLAQVRRAEVEEAVRRLAGNAVVEHLDLPDGGLSGCEEQLVHLLAERCDEGSLLVAPVRVDGHPDHDALGRAAAVAGGRTGATVAAYPLWLWHWGTPDDLDWSRAVVVEPAPEDLHRKATALDAHRSQTAALGPGPGDGEVVTGPVLRRARRLVEVLLADPAALPVRRDAGGADRARPFDEMYDHSSDPWNHLGSFYETRKRALTTAALGRPHYPDVLEIGCATGVLTRELASRADRVVAMDVSPRALEVARRDGPASVRWVLGTAPSDVPPGVFDLVVLSEVGYFLRPTELLETLRVARKRLADGGEVVLVHWRHPTAGIPLDGPLVHEQAAAALADLGHRARYSDADVLLDVWGGPASVATEEGRR</sequence>
<reference evidence="4" key="1">
    <citation type="submission" date="2021-02" db="EMBL/GenBank/DDBJ databases">
        <title>Phycicoccus sp. MQZ13P-5T, whole genome shotgun sequence.</title>
        <authorList>
            <person name="Tuo L."/>
        </authorList>
    </citation>
    <scope>NUCLEOTIDE SEQUENCE</scope>
    <source>
        <strain evidence="4">MQZ13P-5</strain>
    </source>
</reference>
<dbReference type="Gene3D" id="3.40.50.150">
    <property type="entry name" value="Vaccinia Virus protein VP39"/>
    <property type="match status" value="1"/>
</dbReference>
<evidence type="ECO:0000256" key="1">
    <source>
        <dbReference type="ARBA" id="ARBA00022833"/>
    </source>
</evidence>
<dbReference type="RefSeq" id="WP_204132026.1">
    <property type="nucleotide sequence ID" value="NZ_JAFDVD010000015.1"/>
</dbReference>
<dbReference type="Pfam" id="PF13649">
    <property type="entry name" value="Methyltransf_25"/>
    <property type="match status" value="1"/>
</dbReference>
<dbReference type="CDD" id="cd02440">
    <property type="entry name" value="AdoMet_MTases"/>
    <property type="match status" value="1"/>
</dbReference>
<protein>
    <submittedName>
        <fullName evidence="4">PIG-L family deacetylase</fullName>
    </submittedName>
</protein>
<feature type="compositionally biased region" description="Pro residues" evidence="2">
    <location>
        <begin position="1"/>
        <end position="10"/>
    </location>
</feature>
<dbReference type="PANTHER" id="PTHR12993">
    <property type="entry name" value="N-ACETYLGLUCOSAMINYL-PHOSPHATIDYLINOSITOL DE-N-ACETYLASE-RELATED"/>
    <property type="match status" value="1"/>
</dbReference>
<keyword evidence="5" id="KW-1185">Reference proteome</keyword>
<proteinExistence type="predicted"/>
<name>A0ABS2CP11_9MICO</name>
<dbReference type="InterPro" id="IPR041698">
    <property type="entry name" value="Methyltransf_25"/>
</dbReference>
<evidence type="ECO:0000256" key="2">
    <source>
        <dbReference type="SAM" id="MobiDB-lite"/>
    </source>
</evidence>
<dbReference type="EMBL" id="JAFDVD010000015">
    <property type="protein sequence ID" value="MBM6401565.1"/>
    <property type="molecule type" value="Genomic_DNA"/>
</dbReference>
<dbReference type="PANTHER" id="PTHR12993:SF11">
    <property type="entry name" value="N-ACETYLGLUCOSAMINYL-PHOSPHATIDYLINOSITOL DE-N-ACETYLASE"/>
    <property type="match status" value="1"/>
</dbReference>
<dbReference type="InterPro" id="IPR029063">
    <property type="entry name" value="SAM-dependent_MTases_sf"/>
</dbReference>
<dbReference type="InterPro" id="IPR003737">
    <property type="entry name" value="GlcNAc_PI_deacetylase-related"/>
</dbReference>
<keyword evidence="1" id="KW-0862">Zinc</keyword>
<gene>
    <name evidence="4" type="ORF">JQN70_14285</name>
</gene>
<comment type="caution">
    <text evidence="4">The sequence shown here is derived from an EMBL/GenBank/DDBJ whole genome shotgun (WGS) entry which is preliminary data.</text>
</comment>